<dbReference type="InParanoid" id="A0A5J5ERI8"/>
<evidence type="ECO:0000313" key="1">
    <source>
        <dbReference type="EMBL" id="KAA8900556.1"/>
    </source>
</evidence>
<dbReference type="Proteomes" id="UP000326924">
    <property type="component" value="Unassembled WGS sequence"/>
</dbReference>
<dbReference type="EMBL" id="VXIS01000152">
    <property type="protein sequence ID" value="KAA8900556.1"/>
    <property type="molecule type" value="Genomic_DNA"/>
</dbReference>
<proteinExistence type="predicted"/>
<comment type="caution">
    <text evidence="1">The sequence shown here is derived from an EMBL/GenBank/DDBJ whole genome shotgun (WGS) entry which is preliminary data.</text>
</comment>
<gene>
    <name evidence="1" type="ORF">FN846DRAFT_920708</name>
</gene>
<protein>
    <submittedName>
        <fullName evidence="1">Uncharacterized protein</fullName>
    </submittedName>
</protein>
<keyword evidence="2" id="KW-1185">Reference proteome</keyword>
<reference evidence="1 2" key="1">
    <citation type="submission" date="2019-09" db="EMBL/GenBank/DDBJ databases">
        <title>Draft genome of the ectomycorrhizal ascomycete Sphaerosporella brunnea.</title>
        <authorList>
            <consortium name="DOE Joint Genome Institute"/>
            <person name="Benucci G.M."/>
            <person name="Marozzi G."/>
            <person name="Antonielli L."/>
            <person name="Sanchez S."/>
            <person name="Marco P."/>
            <person name="Wang X."/>
            <person name="Falini L.B."/>
            <person name="Barry K."/>
            <person name="Haridas S."/>
            <person name="Lipzen A."/>
            <person name="Labutti K."/>
            <person name="Grigoriev I.V."/>
            <person name="Murat C."/>
            <person name="Martin F."/>
            <person name="Albertini E."/>
            <person name="Donnini D."/>
            <person name="Bonito G."/>
        </authorList>
    </citation>
    <scope>NUCLEOTIDE SEQUENCE [LARGE SCALE GENOMIC DNA]</scope>
    <source>
        <strain evidence="1 2">Sb_GMNB300</strain>
    </source>
</reference>
<sequence>MESTTHQMNSLALTALSLFYQKASSFKGVRRVVLALTDRYPSMAVEELKALIQEAVGPIVGKEDVKSFKKICTKIGADQETLVLRADSQVYRFMANLPTLLRWATAV</sequence>
<dbReference type="AlphaFoldDB" id="A0A5J5ERI8"/>
<evidence type="ECO:0000313" key="2">
    <source>
        <dbReference type="Proteomes" id="UP000326924"/>
    </source>
</evidence>
<organism evidence="1 2">
    <name type="scientific">Sphaerosporella brunnea</name>
    <dbReference type="NCBI Taxonomy" id="1250544"/>
    <lineage>
        <taxon>Eukaryota</taxon>
        <taxon>Fungi</taxon>
        <taxon>Dikarya</taxon>
        <taxon>Ascomycota</taxon>
        <taxon>Pezizomycotina</taxon>
        <taxon>Pezizomycetes</taxon>
        <taxon>Pezizales</taxon>
        <taxon>Pyronemataceae</taxon>
        <taxon>Sphaerosporella</taxon>
    </lineage>
</organism>
<name>A0A5J5ERI8_9PEZI</name>
<accession>A0A5J5ERI8</accession>